<dbReference type="Pfam" id="PF00589">
    <property type="entry name" value="Phage_integrase"/>
    <property type="match status" value="1"/>
</dbReference>
<keyword evidence="4" id="KW-0233">DNA recombination</keyword>
<name>A0A8J4H7N0_9BACL</name>
<keyword evidence="3 5" id="KW-0238">DNA-binding</keyword>
<evidence type="ECO:0000313" key="8">
    <source>
        <dbReference type="EMBL" id="GIQ70053.1"/>
    </source>
</evidence>
<sequence>MYLSIRGDNKVPLKVEKTQSDNGVEKFVIVDENYNIIEEVVLFLNWLEKKGMSAGTLETYCNDLKEFFSWLEIKEMKFYEVRKRDMLSWLEYLETNAGKGKPKSARTKNRYLATIASFYRYYEGLGGWIESNPLTVKDNMKLNHYLNHPIRRKTLDFSFFRVKEPKSKNTRKLARSQIEALYEGIEQVQSEADLVIRNKLMFRILYETGCRIGECLGLRLNDYEYPKAGKNYGLLWFRTHSPLYHKDHRLKTLERQIPVSDDLIYNIDEYVCNIRPDSGQFQTILVNHRRPNEGKYMTRGPVNTFFNDLSRLVEIECTPHWLRHTHGTELKEAGFDSVYIQHRLGHSSINSTAKYMHPDLETQGIAYEKFQKQRRSALLQ</sequence>
<gene>
    <name evidence="8" type="ORF">XYCOK13_28770</name>
</gene>
<dbReference type="PROSITE" id="PS51898">
    <property type="entry name" value="TYR_RECOMBINASE"/>
    <property type="match status" value="1"/>
</dbReference>
<evidence type="ECO:0000256" key="1">
    <source>
        <dbReference type="ARBA" id="ARBA00008857"/>
    </source>
</evidence>
<organism evidence="8 9">
    <name type="scientific">Xylanibacillus composti</name>
    <dbReference type="NCBI Taxonomy" id="1572762"/>
    <lineage>
        <taxon>Bacteria</taxon>
        <taxon>Bacillati</taxon>
        <taxon>Bacillota</taxon>
        <taxon>Bacilli</taxon>
        <taxon>Bacillales</taxon>
        <taxon>Paenibacillaceae</taxon>
        <taxon>Xylanibacillus</taxon>
    </lineage>
</organism>
<dbReference type="InterPro" id="IPR002104">
    <property type="entry name" value="Integrase_catalytic"/>
</dbReference>
<dbReference type="GO" id="GO:0015074">
    <property type="term" value="P:DNA integration"/>
    <property type="evidence" value="ECO:0007669"/>
    <property type="project" value="UniProtKB-KW"/>
</dbReference>
<evidence type="ECO:0000259" key="7">
    <source>
        <dbReference type="PROSITE" id="PS51900"/>
    </source>
</evidence>
<dbReference type="SUPFAM" id="SSF56349">
    <property type="entry name" value="DNA breaking-rejoining enzymes"/>
    <property type="match status" value="1"/>
</dbReference>
<dbReference type="InterPro" id="IPR004107">
    <property type="entry name" value="Integrase_SAM-like_N"/>
</dbReference>
<dbReference type="GO" id="GO:0003677">
    <property type="term" value="F:DNA binding"/>
    <property type="evidence" value="ECO:0007669"/>
    <property type="project" value="UniProtKB-UniRule"/>
</dbReference>
<dbReference type="Proteomes" id="UP000677918">
    <property type="component" value="Unassembled WGS sequence"/>
</dbReference>
<keyword evidence="9" id="KW-1185">Reference proteome</keyword>
<dbReference type="PROSITE" id="PS51900">
    <property type="entry name" value="CB"/>
    <property type="match status" value="1"/>
</dbReference>
<accession>A0A8J4H7N0</accession>
<dbReference type="InterPro" id="IPR013762">
    <property type="entry name" value="Integrase-like_cat_sf"/>
</dbReference>
<comment type="similarity">
    <text evidence="1">Belongs to the 'phage' integrase family.</text>
</comment>
<protein>
    <submittedName>
        <fullName evidence="8">Transposase</fullName>
    </submittedName>
</protein>
<evidence type="ECO:0000256" key="3">
    <source>
        <dbReference type="ARBA" id="ARBA00023125"/>
    </source>
</evidence>
<evidence type="ECO:0000256" key="4">
    <source>
        <dbReference type="ARBA" id="ARBA00023172"/>
    </source>
</evidence>
<dbReference type="Gene3D" id="1.10.150.130">
    <property type="match status" value="1"/>
</dbReference>
<dbReference type="PANTHER" id="PTHR30349">
    <property type="entry name" value="PHAGE INTEGRASE-RELATED"/>
    <property type="match status" value="1"/>
</dbReference>
<dbReference type="InterPro" id="IPR010998">
    <property type="entry name" value="Integrase_recombinase_N"/>
</dbReference>
<comment type="caution">
    <text evidence="8">The sequence shown here is derived from an EMBL/GenBank/DDBJ whole genome shotgun (WGS) entry which is preliminary data.</text>
</comment>
<evidence type="ECO:0000256" key="5">
    <source>
        <dbReference type="PROSITE-ProRule" id="PRU01248"/>
    </source>
</evidence>
<dbReference type="InterPro" id="IPR011010">
    <property type="entry name" value="DNA_brk_join_enz"/>
</dbReference>
<evidence type="ECO:0000259" key="6">
    <source>
        <dbReference type="PROSITE" id="PS51898"/>
    </source>
</evidence>
<feature type="domain" description="Core-binding (CB)" evidence="7">
    <location>
        <begin position="34"/>
        <end position="123"/>
    </location>
</feature>
<dbReference type="AlphaFoldDB" id="A0A8J4H7N0"/>
<feature type="domain" description="Tyr recombinase" evidence="6">
    <location>
        <begin position="168"/>
        <end position="368"/>
    </location>
</feature>
<proteinExistence type="inferred from homology"/>
<keyword evidence="2" id="KW-0229">DNA integration</keyword>
<dbReference type="InterPro" id="IPR044068">
    <property type="entry name" value="CB"/>
</dbReference>
<reference evidence="8" key="1">
    <citation type="submission" date="2021-04" db="EMBL/GenBank/DDBJ databases">
        <title>Draft genome sequence of Xylanibacillus composti strain K13.</title>
        <authorList>
            <person name="Uke A."/>
            <person name="Chhe C."/>
            <person name="Baramee S."/>
            <person name="Kosugi A."/>
        </authorList>
    </citation>
    <scope>NUCLEOTIDE SEQUENCE</scope>
    <source>
        <strain evidence="8">K13</strain>
    </source>
</reference>
<evidence type="ECO:0000313" key="9">
    <source>
        <dbReference type="Proteomes" id="UP000677918"/>
    </source>
</evidence>
<dbReference type="GO" id="GO:0006310">
    <property type="term" value="P:DNA recombination"/>
    <property type="evidence" value="ECO:0007669"/>
    <property type="project" value="UniProtKB-KW"/>
</dbReference>
<dbReference type="PANTHER" id="PTHR30349:SF64">
    <property type="entry name" value="PROPHAGE INTEGRASE INTD-RELATED"/>
    <property type="match status" value="1"/>
</dbReference>
<dbReference type="Gene3D" id="1.10.443.10">
    <property type="entry name" value="Intergrase catalytic core"/>
    <property type="match status" value="1"/>
</dbReference>
<dbReference type="Pfam" id="PF02899">
    <property type="entry name" value="Phage_int_SAM_1"/>
    <property type="match status" value="1"/>
</dbReference>
<dbReference type="InterPro" id="IPR050090">
    <property type="entry name" value="Tyrosine_recombinase_XerCD"/>
</dbReference>
<dbReference type="EMBL" id="BOVK01000039">
    <property type="protein sequence ID" value="GIQ70053.1"/>
    <property type="molecule type" value="Genomic_DNA"/>
</dbReference>
<evidence type="ECO:0000256" key="2">
    <source>
        <dbReference type="ARBA" id="ARBA00022908"/>
    </source>
</evidence>